<sequence>MTFYEQQVLSIRKQHFPQAYQVRRIVKAKRFIDSNLSAPINLSVIAHEASLSKFHFIRLFRKCYGRTPHQYRTEQRLIKARELVKSGLSTTEICYALNFSSITTFIGLFKKYTGFTPTAYAQKSNFEEPSFDI</sequence>
<protein>
    <submittedName>
        <fullName evidence="5">Helix-turn-helix transcriptional regulator</fullName>
    </submittedName>
</protein>
<gene>
    <name evidence="5" type="ORF">IC229_11130</name>
</gene>
<organism evidence="5 6">
    <name type="scientific">Spirosoma profusum</name>
    <dbReference type="NCBI Taxonomy" id="2771354"/>
    <lineage>
        <taxon>Bacteria</taxon>
        <taxon>Pseudomonadati</taxon>
        <taxon>Bacteroidota</taxon>
        <taxon>Cytophagia</taxon>
        <taxon>Cytophagales</taxon>
        <taxon>Cytophagaceae</taxon>
        <taxon>Spirosoma</taxon>
    </lineage>
</organism>
<dbReference type="PANTHER" id="PTHR43280:SF28">
    <property type="entry name" value="HTH-TYPE TRANSCRIPTIONAL ACTIVATOR RHAS"/>
    <property type="match status" value="1"/>
</dbReference>
<dbReference type="RefSeq" id="WP_190887041.1">
    <property type="nucleotide sequence ID" value="NZ_JACWZY010000007.1"/>
</dbReference>
<dbReference type="InterPro" id="IPR009057">
    <property type="entry name" value="Homeodomain-like_sf"/>
</dbReference>
<dbReference type="InterPro" id="IPR018060">
    <property type="entry name" value="HTH_AraC"/>
</dbReference>
<keyword evidence="6" id="KW-1185">Reference proteome</keyword>
<dbReference type="SUPFAM" id="SSF46689">
    <property type="entry name" value="Homeodomain-like"/>
    <property type="match status" value="2"/>
</dbReference>
<dbReference type="Gene3D" id="1.10.10.60">
    <property type="entry name" value="Homeodomain-like"/>
    <property type="match status" value="2"/>
</dbReference>
<feature type="domain" description="HTH araC/xylS-type" evidence="4">
    <location>
        <begin position="26"/>
        <end position="123"/>
    </location>
</feature>
<keyword evidence="1" id="KW-0805">Transcription regulation</keyword>
<dbReference type="PROSITE" id="PS01124">
    <property type="entry name" value="HTH_ARAC_FAMILY_2"/>
    <property type="match status" value="1"/>
</dbReference>
<evidence type="ECO:0000313" key="6">
    <source>
        <dbReference type="Proteomes" id="UP000598820"/>
    </source>
</evidence>
<dbReference type="GO" id="GO:0003700">
    <property type="term" value="F:DNA-binding transcription factor activity"/>
    <property type="evidence" value="ECO:0007669"/>
    <property type="project" value="InterPro"/>
</dbReference>
<evidence type="ECO:0000313" key="5">
    <source>
        <dbReference type="EMBL" id="MBD2701191.1"/>
    </source>
</evidence>
<reference evidence="5" key="1">
    <citation type="submission" date="2020-09" db="EMBL/GenBank/DDBJ databases">
        <authorList>
            <person name="Kim M.K."/>
        </authorList>
    </citation>
    <scope>NUCLEOTIDE SEQUENCE</scope>
    <source>
        <strain evidence="5">BT702</strain>
    </source>
</reference>
<dbReference type="AlphaFoldDB" id="A0A926XWG7"/>
<evidence type="ECO:0000256" key="3">
    <source>
        <dbReference type="ARBA" id="ARBA00023163"/>
    </source>
</evidence>
<evidence type="ECO:0000259" key="4">
    <source>
        <dbReference type="PROSITE" id="PS01124"/>
    </source>
</evidence>
<keyword evidence="3" id="KW-0804">Transcription</keyword>
<dbReference type="PANTHER" id="PTHR43280">
    <property type="entry name" value="ARAC-FAMILY TRANSCRIPTIONAL REGULATOR"/>
    <property type="match status" value="1"/>
</dbReference>
<accession>A0A926XWG7</accession>
<evidence type="ECO:0000256" key="2">
    <source>
        <dbReference type="ARBA" id="ARBA00023125"/>
    </source>
</evidence>
<evidence type="ECO:0000256" key="1">
    <source>
        <dbReference type="ARBA" id="ARBA00023015"/>
    </source>
</evidence>
<dbReference type="GO" id="GO:0043565">
    <property type="term" value="F:sequence-specific DNA binding"/>
    <property type="evidence" value="ECO:0007669"/>
    <property type="project" value="InterPro"/>
</dbReference>
<keyword evidence="2" id="KW-0238">DNA-binding</keyword>
<proteinExistence type="predicted"/>
<comment type="caution">
    <text evidence="5">The sequence shown here is derived from an EMBL/GenBank/DDBJ whole genome shotgun (WGS) entry which is preliminary data.</text>
</comment>
<dbReference type="SMART" id="SM00342">
    <property type="entry name" value="HTH_ARAC"/>
    <property type="match status" value="1"/>
</dbReference>
<dbReference type="EMBL" id="JACWZY010000007">
    <property type="protein sequence ID" value="MBD2701191.1"/>
    <property type="molecule type" value="Genomic_DNA"/>
</dbReference>
<dbReference type="Proteomes" id="UP000598820">
    <property type="component" value="Unassembled WGS sequence"/>
</dbReference>
<dbReference type="Pfam" id="PF12833">
    <property type="entry name" value="HTH_18"/>
    <property type="match status" value="1"/>
</dbReference>
<name>A0A926XWG7_9BACT</name>